<protein>
    <recommendedName>
        <fullName evidence="5">Fucose isomerase</fullName>
    </recommendedName>
</protein>
<evidence type="ECO:0000256" key="1">
    <source>
        <dbReference type="ARBA" id="ARBA00023235"/>
    </source>
</evidence>
<name>E0SQJ4_IGNAA</name>
<proteinExistence type="predicted"/>
<dbReference type="EMBL" id="CP002098">
    <property type="protein sequence ID" value="ADM28250.1"/>
    <property type="molecule type" value="Genomic_DNA"/>
</dbReference>
<dbReference type="PANTHER" id="PTHR36120">
    <property type="entry name" value="FUCOSE ISOMERASE"/>
    <property type="match status" value="1"/>
</dbReference>
<dbReference type="AlphaFoldDB" id="E0SQJ4"/>
<evidence type="ECO:0000313" key="4">
    <source>
        <dbReference type="Proteomes" id="UP000001304"/>
    </source>
</evidence>
<keyword evidence="2" id="KW-0119">Carbohydrate metabolism</keyword>
<gene>
    <name evidence="3" type="ordered locus">Igag_1448</name>
</gene>
<dbReference type="STRING" id="583356.Igag_1448"/>
<dbReference type="BioCyc" id="IAGG583356:GHAH-1437-MONOMER"/>
<evidence type="ECO:0000313" key="3">
    <source>
        <dbReference type="EMBL" id="ADM28250.1"/>
    </source>
</evidence>
<dbReference type="GO" id="GO:0005996">
    <property type="term" value="P:monosaccharide metabolic process"/>
    <property type="evidence" value="ECO:0007669"/>
    <property type="project" value="InterPro"/>
</dbReference>
<dbReference type="GO" id="GO:0005737">
    <property type="term" value="C:cytoplasm"/>
    <property type="evidence" value="ECO:0007669"/>
    <property type="project" value="InterPro"/>
</dbReference>
<keyword evidence="4" id="KW-1185">Reference proteome</keyword>
<accession>E0SQJ4</accession>
<dbReference type="Proteomes" id="UP000001304">
    <property type="component" value="Chromosome"/>
</dbReference>
<reference evidence="3 4" key="1">
    <citation type="journal article" date="2010" name="Stand. Genomic Sci.">
        <title>Complete genome sequence of Ignisphaera aggregans type strain (AQ1.S1).</title>
        <authorList>
            <person name="Goker M."/>
            <person name="Held B."/>
            <person name="Lapidus A."/>
            <person name="Nolan M."/>
            <person name="Spring S."/>
            <person name="Yasawong M."/>
            <person name="Lucas S."/>
            <person name="Glavina Del Rio T."/>
            <person name="Tice H."/>
            <person name="Cheng J.F."/>
            <person name="Goodwin L."/>
            <person name="Tapia R."/>
            <person name="Pitluck S."/>
            <person name="Liolios K."/>
            <person name="Ivanova N."/>
            <person name="Mavromatis K."/>
            <person name="Mikhailova N."/>
            <person name="Pati A."/>
            <person name="Chen A."/>
            <person name="Palaniappan K."/>
            <person name="Brambilla E."/>
            <person name="Land M."/>
            <person name="Hauser L."/>
            <person name="Chang Y.J."/>
            <person name="Jeffries C.D."/>
            <person name="Brettin T."/>
            <person name="Detter J.C."/>
            <person name="Han C."/>
            <person name="Rohde M."/>
            <person name="Sikorski J."/>
            <person name="Woyke T."/>
            <person name="Bristow J."/>
            <person name="Eisen J.A."/>
            <person name="Markowitz V."/>
            <person name="Hugenholtz P."/>
            <person name="Kyrpides N.C."/>
            <person name="Klenk H.P."/>
        </authorList>
    </citation>
    <scope>NUCLEOTIDE SEQUENCE [LARGE SCALE GENOMIC DNA]</scope>
    <source>
        <strain evidence="4">DSM 17230 / JCM 13409 / AQ1.S1</strain>
    </source>
</reference>
<keyword evidence="1" id="KW-0413">Isomerase</keyword>
<dbReference type="InterPro" id="IPR009015">
    <property type="entry name" value="Fucose_isomerase_N/cen_sf"/>
</dbReference>
<dbReference type="GO" id="GO:0016861">
    <property type="term" value="F:intramolecular oxidoreductase activity, interconverting aldoses and ketoses"/>
    <property type="evidence" value="ECO:0007669"/>
    <property type="project" value="InterPro"/>
</dbReference>
<organism evidence="3 4">
    <name type="scientific">Ignisphaera aggregans (strain DSM 17230 / JCM 13409 / AQ1.S1)</name>
    <dbReference type="NCBI Taxonomy" id="583356"/>
    <lineage>
        <taxon>Archaea</taxon>
        <taxon>Thermoproteota</taxon>
        <taxon>Thermoprotei</taxon>
        <taxon>Desulfurococcales</taxon>
        <taxon>Desulfurococcaceae</taxon>
        <taxon>Ignisphaera</taxon>
    </lineage>
</organism>
<dbReference type="SUPFAM" id="SSF53743">
    <property type="entry name" value="FucI/AraA N-terminal and middle domains"/>
    <property type="match status" value="1"/>
</dbReference>
<dbReference type="PANTHER" id="PTHR36120:SF2">
    <property type="entry name" value="FUCOSE ISOMERASE"/>
    <property type="match status" value="1"/>
</dbReference>
<dbReference type="HOGENOM" id="CLU_055583_0_0_2"/>
<evidence type="ECO:0000256" key="2">
    <source>
        <dbReference type="ARBA" id="ARBA00023277"/>
    </source>
</evidence>
<evidence type="ECO:0008006" key="5">
    <source>
        <dbReference type="Google" id="ProtNLM"/>
    </source>
</evidence>
<sequence length="418" mass="46381">MKPIVVFPFASELHGKEYYLNLFEIIKKKFTPYGIEIYSEVITNETSALEALKTYKDFIPIAIALTGGTSRLIHTFVEHGNIERLFIFAHPEHNSLASAVSARARCERDGVLVGLYYCSSIYDSSCDYSIWRLITVARTVSNIVGSKVGVVSEEADTEIEEAAKDRLAWEIEHISFTELQQVIDRIDDTRIQEFMEKIDSIKIEGAREPLRAIGKLYFALKDIAKSHNLNYIAIDCFPFILKYGYSPCIALALLNAEGIVVACEADISALIGMIIARSVSGMSGWISNIVNVFGNNGIFAHCTIAMDIAKELIALNHFESGKPYGLTGKFIGNTATLISIDRDLTLMTVTRGKVKASGSLGYPACRTQALVEFDYIAEEIPRLAPTNHHVFIMGDYIDIVKDVGYMLGLDVIDYKGLV</sequence>
<dbReference type="KEGG" id="iag:Igag_1448"/>